<dbReference type="RefSeq" id="WP_114093257.1">
    <property type="nucleotide sequence ID" value="NZ_QOUW02000355.1"/>
</dbReference>
<organism evidence="1 2">
    <name type="scientific">Vibrio harveyi</name>
    <name type="common">Beneckea harveyi</name>
    <dbReference type="NCBI Taxonomy" id="669"/>
    <lineage>
        <taxon>Bacteria</taxon>
        <taxon>Pseudomonadati</taxon>
        <taxon>Pseudomonadota</taxon>
        <taxon>Gammaproteobacteria</taxon>
        <taxon>Vibrionales</taxon>
        <taxon>Vibrionaceae</taxon>
        <taxon>Vibrio</taxon>
    </lineage>
</organism>
<proteinExistence type="predicted"/>
<feature type="non-terminal residue" evidence="1">
    <location>
        <position position="87"/>
    </location>
</feature>
<name>A0A8B3DEG2_VIBHA</name>
<evidence type="ECO:0000313" key="2">
    <source>
        <dbReference type="Proteomes" id="UP000253437"/>
    </source>
</evidence>
<dbReference type="EMBL" id="QOUW02000355">
    <property type="protein sequence ID" value="RIV97178.1"/>
    <property type="molecule type" value="Genomic_DNA"/>
</dbReference>
<dbReference type="Proteomes" id="UP000253437">
    <property type="component" value="Unassembled WGS sequence"/>
</dbReference>
<comment type="caution">
    <text evidence="1">The sequence shown here is derived from an EMBL/GenBank/DDBJ whole genome shotgun (WGS) entry which is preliminary data.</text>
</comment>
<accession>A0A8B3DEG2</accession>
<sequence length="87" mass="10088">MFAFFRKKTMSSIAVYVLLDLIMCKILKSPIFGRTAEEISNSTGLTIFATLAMLNRLIEYNLIKELRFSDSLYYQADNIPEDFNIYT</sequence>
<protein>
    <submittedName>
        <fullName evidence="1">Uncharacterized protein</fullName>
    </submittedName>
</protein>
<evidence type="ECO:0000313" key="1">
    <source>
        <dbReference type="EMBL" id="RIV97178.1"/>
    </source>
</evidence>
<dbReference type="AlphaFoldDB" id="A0A8B3DEG2"/>
<gene>
    <name evidence="1" type="ORF">DS957_029550</name>
</gene>
<reference evidence="1 2" key="1">
    <citation type="submission" date="2018-08" db="EMBL/GenBank/DDBJ databases">
        <title>Vibrio harveyi strains pathogenic to white snook Centropomus viridis Lockington (1877) and potential probiotic bacteria.</title>
        <authorList>
            <person name="Soto-Rodriguez S."/>
            <person name="Gomez-Gil B."/>
            <person name="Lozano-Olvera R."/>
        </authorList>
    </citation>
    <scope>NUCLEOTIDE SEQUENCE [LARGE SCALE GENOMIC DNA]</scope>
    <source>
        <strain evidence="1 2">CAIM 1508</strain>
    </source>
</reference>